<protein>
    <submittedName>
        <fullName evidence="2">Uncharacterized protein</fullName>
    </submittedName>
</protein>
<evidence type="ECO:0000313" key="2">
    <source>
        <dbReference type="EMBL" id="BAV39205.1"/>
    </source>
</evidence>
<name>A0A1B4XWP1_9CAUD</name>
<gene>
    <name evidence="2" type="ORF">BPT24_080</name>
</gene>
<dbReference type="EMBL" id="LC168164">
    <property type="protein sequence ID" value="BAV39205.1"/>
    <property type="molecule type" value="Genomic_DNA"/>
</dbReference>
<reference evidence="2 3" key="1">
    <citation type="submission" date="2016-07" db="EMBL/GenBank/DDBJ databases">
        <title>Characterization of three bacteriophages infecting bacteria isolated from shrimp culture pond water.</title>
        <authorList>
            <person name="Khoa H.V."/>
        </authorList>
    </citation>
    <scope>NUCLEOTIDE SEQUENCE [LARGE SCALE GENOMIC DNA]</scope>
</reference>
<keyword evidence="1" id="KW-0472">Membrane</keyword>
<proteinExistence type="predicted"/>
<keyword evidence="3" id="KW-1185">Reference proteome</keyword>
<sequence>MDLIIKHDRIVPNKEYEILKDAYEKMQKVDEIENICEKYKLAKSIDSLRNEMLNAEMSLELRKEMLDDLKNNELFNKLDEFELLKGGYNVLCLDDSNLSFYKFDKILQFSKVYKTENYSRFVEFIQRHHGFYTATNEDERFLVDIFLKIKLLGFIFENGNLHSNGVISLKGDVDSELGYLRNRNYELEKELKEHKESHKTSIVIKENIIKDSVKSNQRKRGIIFLMGVVITVLTGFLIFG</sequence>
<feature type="transmembrane region" description="Helical" evidence="1">
    <location>
        <begin position="222"/>
        <end position="239"/>
    </location>
</feature>
<keyword evidence="1" id="KW-1133">Transmembrane helix</keyword>
<evidence type="ECO:0000313" key="3">
    <source>
        <dbReference type="Proteomes" id="UP000224877"/>
    </source>
</evidence>
<evidence type="ECO:0000256" key="1">
    <source>
        <dbReference type="SAM" id="Phobius"/>
    </source>
</evidence>
<accession>A0A1B4XWP1</accession>
<dbReference type="Proteomes" id="UP000224877">
    <property type="component" value="Segment"/>
</dbReference>
<organism evidence="2 3">
    <name type="scientific">Tenacibaculum phage pT24</name>
    <dbReference type="NCBI Taxonomy" id="1880590"/>
    <lineage>
        <taxon>Viruses</taxon>
        <taxon>Duplodnaviria</taxon>
        <taxon>Heunggongvirae</taxon>
        <taxon>Uroviricota</taxon>
        <taxon>Caudoviricetes</taxon>
        <taxon>Kungbxnavirus</taxon>
        <taxon>Kungbxnavirus pT24</taxon>
    </lineage>
</organism>
<keyword evidence="1" id="KW-0812">Transmembrane</keyword>